<reference evidence="1" key="1">
    <citation type="submission" date="2018-05" db="EMBL/GenBank/DDBJ databases">
        <authorList>
            <person name="Lanie J.A."/>
            <person name="Ng W.-L."/>
            <person name="Kazmierczak K.M."/>
            <person name="Andrzejewski T.M."/>
            <person name="Davidsen T.M."/>
            <person name="Wayne K.J."/>
            <person name="Tettelin H."/>
            <person name="Glass J.I."/>
            <person name="Rusch D."/>
            <person name="Podicherti R."/>
            <person name="Tsui H.-C.T."/>
            <person name="Winkler M.E."/>
        </authorList>
    </citation>
    <scope>NUCLEOTIDE SEQUENCE</scope>
</reference>
<protein>
    <recommendedName>
        <fullName evidence="2">RNA polymerase sigma-70 region 2 domain-containing protein</fullName>
    </recommendedName>
</protein>
<dbReference type="GO" id="GO:0003700">
    <property type="term" value="F:DNA-binding transcription factor activity"/>
    <property type="evidence" value="ECO:0007669"/>
    <property type="project" value="InterPro"/>
</dbReference>
<feature type="non-terminal residue" evidence="1">
    <location>
        <position position="42"/>
    </location>
</feature>
<name>A0A382UM34_9ZZZZ</name>
<dbReference type="EMBL" id="UINC01145169">
    <property type="protein sequence ID" value="SVD35137.1"/>
    <property type="molecule type" value="Genomic_DNA"/>
</dbReference>
<gene>
    <name evidence="1" type="ORF">METZ01_LOCUS387991</name>
</gene>
<dbReference type="AlphaFoldDB" id="A0A382UM34"/>
<proteinExistence type="predicted"/>
<evidence type="ECO:0008006" key="2">
    <source>
        <dbReference type="Google" id="ProtNLM"/>
    </source>
</evidence>
<organism evidence="1">
    <name type="scientific">marine metagenome</name>
    <dbReference type="NCBI Taxonomy" id="408172"/>
    <lineage>
        <taxon>unclassified sequences</taxon>
        <taxon>metagenomes</taxon>
        <taxon>ecological metagenomes</taxon>
    </lineage>
</organism>
<dbReference type="GO" id="GO:0006352">
    <property type="term" value="P:DNA-templated transcription initiation"/>
    <property type="evidence" value="ECO:0007669"/>
    <property type="project" value="InterPro"/>
</dbReference>
<dbReference type="Gene3D" id="1.10.1740.10">
    <property type="match status" value="1"/>
</dbReference>
<dbReference type="SUPFAM" id="SSF88946">
    <property type="entry name" value="Sigma2 domain of RNA polymerase sigma factors"/>
    <property type="match status" value="1"/>
</dbReference>
<dbReference type="InterPro" id="IPR013325">
    <property type="entry name" value="RNA_pol_sigma_r2"/>
</dbReference>
<accession>A0A382UM34</accession>
<sequence>MIKKFQDGDINAYNQIVYRYKDRLLNFIYRFLNDLDRSEDLV</sequence>
<evidence type="ECO:0000313" key="1">
    <source>
        <dbReference type="EMBL" id="SVD35137.1"/>
    </source>
</evidence>